<feature type="chain" id="PRO_5035450233" evidence="1">
    <location>
        <begin position="17"/>
        <end position="109"/>
    </location>
</feature>
<evidence type="ECO:0000313" key="3">
    <source>
        <dbReference type="Proteomes" id="UP000838412"/>
    </source>
</evidence>
<keyword evidence="1" id="KW-0732">Signal</keyword>
<protein>
    <submittedName>
        <fullName evidence="2">Hypp4805 protein</fullName>
    </submittedName>
</protein>
<sequence length="109" mass="11652">MKVALFFLAFVVVVKGQWNPLGICQYGTADACPDMNRYCCRSNTVFLGLPVCELRPHLGWPCDATLETSCECVPNTVCYKDICVLTSTLSAADLASLEPGSGGNGIEGL</sequence>
<accession>A0A8K0ABJ5</accession>
<dbReference type="EMBL" id="OV696693">
    <property type="protein sequence ID" value="CAH1272251.1"/>
    <property type="molecule type" value="Genomic_DNA"/>
</dbReference>
<evidence type="ECO:0000313" key="2">
    <source>
        <dbReference type="EMBL" id="CAH1272251.1"/>
    </source>
</evidence>
<evidence type="ECO:0000256" key="1">
    <source>
        <dbReference type="SAM" id="SignalP"/>
    </source>
</evidence>
<name>A0A8K0ABJ5_BRALA</name>
<feature type="signal peptide" evidence="1">
    <location>
        <begin position="1"/>
        <end position="16"/>
    </location>
</feature>
<dbReference type="Proteomes" id="UP000838412">
    <property type="component" value="Chromosome 8"/>
</dbReference>
<organism evidence="2 3">
    <name type="scientific">Branchiostoma lanceolatum</name>
    <name type="common">Common lancelet</name>
    <name type="synonym">Amphioxus lanceolatum</name>
    <dbReference type="NCBI Taxonomy" id="7740"/>
    <lineage>
        <taxon>Eukaryota</taxon>
        <taxon>Metazoa</taxon>
        <taxon>Chordata</taxon>
        <taxon>Cephalochordata</taxon>
        <taxon>Leptocardii</taxon>
        <taxon>Amphioxiformes</taxon>
        <taxon>Branchiostomatidae</taxon>
        <taxon>Branchiostoma</taxon>
    </lineage>
</organism>
<reference evidence="2" key="1">
    <citation type="submission" date="2022-01" db="EMBL/GenBank/DDBJ databases">
        <authorList>
            <person name="Braso-Vives M."/>
        </authorList>
    </citation>
    <scope>NUCLEOTIDE SEQUENCE</scope>
</reference>
<gene>
    <name evidence="2" type="primary">Hypp4805</name>
    <name evidence="2" type="ORF">BLAG_LOCUS23948</name>
</gene>
<keyword evidence="3" id="KW-1185">Reference proteome</keyword>
<proteinExistence type="predicted"/>
<dbReference type="OrthoDB" id="10027961at2759"/>
<dbReference type="AlphaFoldDB" id="A0A8K0ABJ5"/>